<dbReference type="EMBL" id="KL250526">
    <property type="protein sequence ID" value="KGB32985.1"/>
    <property type="molecule type" value="Genomic_DNA"/>
</dbReference>
<organism evidence="1">
    <name type="scientific">Schistosoma haematobium</name>
    <name type="common">Blood fluke</name>
    <dbReference type="NCBI Taxonomy" id="6185"/>
    <lineage>
        <taxon>Eukaryota</taxon>
        <taxon>Metazoa</taxon>
        <taxon>Spiralia</taxon>
        <taxon>Lophotrochozoa</taxon>
        <taxon>Platyhelminthes</taxon>
        <taxon>Trematoda</taxon>
        <taxon>Digenea</taxon>
        <taxon>Strigeidida</taxon>
        <taxon>Schistosomatoidea</taxon>
        <taxon>Schistosomatidae</taxon>
        <taxon>Schistosoma</taxon>
    </lineage>
</organism>
<protein>
    <submittedName>
        <fullName evidence="1">Uncharacterized protein</fullName>
    </submittedName>
</protein>
<accession>A0A094ZEY6</accession>
<gene>
    <name evidence="1" type="ORF">MS3_01149</name>
</gene>
<name>A0A094ZEY6_SCHHA</name>
<evidence type="ECO:0000313" key="1">
    <source>
        <dbReference type="EMBL" id="KGB32985.1"/>
    </source>
</evidence>
<sequence>MHAVLQQSELIK</sequence>
<reference evidence="1" key="1">
    <citation type="journal article" date="2012" name="Nat. Genet.">
        <title>Whole-genome sequence of Schistosoma haematobium.</title>
        <authorList>
            <person name="Young N.D."/>
            <person name="Jex A.R."/>
            <person name="Li B."/>
            <person name="Liu S."/>
            <person name="Yang L."/>
            <person name="Xiong Z."/>
            <person name="Li Y."/>
            <person name="Cantacessi C."/>
            <person name="Hall R.S."/>
            <person name="Xu X."/>
            <person name="Chen F."/>
            <person name="Wu X."/>
            <person name="Zerlotini A."/>
            <person name="Oliveira G."/>
            <person name="Hofmann A."/>
            <person name="Zhang G."/>
            <person name="Fang X."/>
            <person name="Kang Y."/>
            <person name="Campbell B.E."/>
            <person name="Loukas A."/>
            <person name="Ranganathan S."/>
            <person name="Rollinson D."/>
            <person name="Rinaldi G."/>
            <person name="Brindley P.J."/>
            <person name="Yang H."/>
            <person name="Wang J."/>
            <person name="Wang J."/>
            <person name="Gasser R.B."/>
        </authorList>
    </citation>
    <scope>NUCLEOTIDE SEQUENCE [LARGE SCALE GENOMIC DNA]</scope>
</reference>
<proteinExistence type="predicted"/>